<evidence type="ECO:0000256" key="1">
    <source>
        <dbReference type="SAM" id="MobiDB-lite"/>
    </source>
</evidence>
<feature type="compositionally biased region" description="Polar residues" evidence="1">
    <location>
        <begin position="13"/>
        <end position="22"/>
    </location>
</feature>
<organism evidence="3 4">
    <name type="scientific">Coccidioides immitis H538.4</name>
    <dbReference type="NCBI Taxonomy" id="396776"/>
    <lineage>
        <taxon>Eukaryota</taxon>
        <taxon>Fungi</taxon>
        <taxon>Dikarya</taxon>
        <taxon>Ascomycota</taxon>
        <taxon>Pezizomycotina</taxon>
        <taxon>Eurotiomycetes</taxon>
        <taxon>Eurotiomycetidae</taxon>
        <taxon>Onygenales</taxon>
        <taxon>Onygenaceae</taxon>
        <taxon>Coccidioides</taxon>
    </lineage>
</organism>
<dbReference type="Proteomes" id="UP000054563">
    <property type="component" value="Unassembled WGS sequence"/>
</dbReference>
<evidence type="ECO:0000313" key="3">
    <source>
        <dbReference type="EMBL" id="KMU86702.1"/>
    </source>
</evidence>
<proteinExistence type="predicted"/>
<evidence type="ECO:0000259" key="2">
    <source>
        <dbReference type="Pfam" id="PF22773"/>
    </source>
</evidence>
<dbReference type="Pfam" id="PF22773">
    <property type="entry name" value="Myo1_CA"/>
    <property type="match status" value="1"/>
</dbReference>
<dbReference type="InterPro" id="IPR054489">
    <property type="entry name" value="Myo1_CA"/>
</dbReference>
<reference evidence="4" key="1">
    <citation type="journal article" date="2010" name="Genome Res.">
        <title>Population genomic sequencing of Coccidioides fungi reveals recent hybridization and transposon control.</title>
        <authorList>
            <person name="Neafsey D.E."/>
            <person name="Barker B.M."/>
            <person name="Sharpton T.J."/>
            <person name="Stajich J.E."/>
            <person name="Park D.J."/>
            <person name="Whiston E."/>
            <person name="Hung C.-Y."/>
            <person name="McMahan C."/>
            <person name="White J."/>
            <person name="Sykes S."/>
            <person name="Heiman D."/>
            <person name="Young S."/>
            <person name="Zeng Q."/>
            <person name="Abouelleil A."/>
            <person name="Aftuck L."/>
            <person name="Bessette D."/>
            <person name="Brown A."/>
            <person name="FitzGerald M."/>
            <person name="Lui A."/>
            <person name="Macdonald J.P."/>
            <person name="Priest M."/>
            <person name="Orbach M.J."/>
            <person name="Galgiani J.N."/>
            <person name="Kirkland T.N."/>
            <person name="Cole G.T."/>
            <person name="Birren B.W."/>
            <person name="Henn M.R."/>
            <person name="Taylor J.W."/>
            <person name="Rounsley S.D."/>
        </authorList>
    </citation>
    <scope>NUCLEOTIDE SEQUENCE [LARGE SCALE GENOMIC DNA]</scope>
    <source>
        <strain evidence="4">H538.4</strain>
    </source>
</reference>
<name>A0A0J8RPG9_COCIT</name>
<gene>
    <name evidence="3" type="ORF">CIHG_04491</name>
</gene>
<feature type="domain" description="Myosin-1 central acidic" evidence="2">
    <location>
        <begin position="23"/>
        <end position="48"/>
    </location>
</feature>
<protein>
    <submittedName>
        <fullName evidence="3">Myosin I myoA</fullName>
    </submittedName>
</protein>
<dbReference type="VEuPathDB" id="FungiDB:CIHG_04491"/>
<dbReference type="EMBL" id="DS016994">
    <property type="protein sequence ID" value="KMU86702.1"/>
    <property type="molecule type" value="Genomic_DNA"/>
</dbReference>
<accession>A0A0J8RPG9</accession>
<sequence length="48" mass="4959">MNSHESPAGSGRATPSSLSNASIAGGLAEALRARQSAMQGKEQDDDDW</sequence>
<feature type="region of interest" description="Disordered" evidence="1">
    <location>
        <begin position="1"/>
        <end position="48"/>
    </location>
</feature>
<dbReference type="AlphaFoldDB" id="A0A0J8RPG9"/>
<dbReference type="STRING" id="396776.A0A0J8RPG9"/>
<evidence type="ECO:0000313" key="4">
    <source>
        <dbReference type="Proteomes" id="UP000054563"/>
    </source>
</evidence>